<dbReference type="OMA" id="RATICWE"/>
<feature type="chain" id="PRO_5025571047" evidence="3">
    <location>
        <begin position="21"/>
        <end position="400"/>
    </location>
</feature>
<sequence length="400" mass="45098">MRTRSISCLLIAFISQTATGWKGNTFLNMTSNVAKSLNRSECWVCVHVPMHLGQGIPITGVPFPMNATSFQGLLIVGPPWLNNTYVVPQHHIWKLDRVIEGGPCIHRSVAPVQSAFWKARYHTPLWRDYWWKPDIPDEIFVGNYSGCTYIHNMTRVYNSLDALPLPTPGWKKGWFWLCDHTAYKTLPRNWYGTCSLGTLTPGLTIHDTFPGEVRPRYRRSGSPFAENPLVVRGTAFQSALRVVFPRYGVFDLERALVNVSASLDIFAASTADALTTLQQEVAQTATITLQNRMALDYLLASQGGVCTLLNTSCCVYINQDQRVVTNIEQIRKLATIYNHTGGELPSMWNWFTSWLPGWGWLKEILLVILFLFLTLLLLSCLLPCLIQLMVLNMGLSMGPK</sequence>
<reference evidence="4" key="3">
    <citation type="submission" date="2025-09" db="UniProtKB">
        <authorList>
            <consortium name="Ensembl"/>
        </authorList>
    </citation>
    <scope>IDENTIFICATION</scope>
</reference>
<evidence type="ECO:0000313" key="5">
    <source>
        <dbReference type="Proteomes" id="UP000472272"/>
    </source>
</evidence>
<reference evidence="4" key="2">
    <citation type="submission" date="2025-08" db="UniProtKB">
        <authorList>
            <consortium name="Ensembl"/>
        </authorList>
    </citation>
    <scope>IDENTIFICATION</scope>
</reference>
<dbReference type="Pfam" id="PF00429">
    <property type="entry name" value="TLV_coat"/>
    <property type="match status" value="1"/>
</dbReference>
<dbReference type="Proteomes" id="UP000472272">
    <property type="component" value="Chromosome 5"/>
</dbReference>
<dbReference type="PANTHER" id="PTHR10424">
    <property type="entry name" value="VIRAL ENVELOPE PROTEIN"/>
    <property type="match status" value="1"/>
</dbReference>
<dbReference type="SUPFAM" id="SSF58069">
    <property type="entry name" value="Virus ectodomain"/>
    <property type="match status" value="1"/>
</dbReference>
<keyword evidence="2" id="KW-1133">Transmembrane helix</keyword>
<dbReference type="InterPro" id="IPR018154">
    <property type="entry name" value="TLV/ENV_coat_polyprotein"/>
</dbReference>
<proteinExistence type="predicted"/>
<feature type="signal peptide" evidence="3">
    <location>
        <begin position="1"/>
        <end position="20"/>
    </location>
</feature>
<evidence type="ECO:0000256" key="1">
    <source>
        <dbReference type="ARBA" id="ARBA00023157"/>
    </source>
</evidence>
<evidence type="ECO:0000256" key="3">
    <source>
        <dbReference type="SAM" id="SignalP"/>
    </source>
</evidence>
<dbReference type="Ensembl" id="ENSPMRT00000005809.1">
    <property type="protein sequence ID" value="ENSPMRP00000005455.1"/>
    <property type="gene ID" value="ENSPMRG00000003725.1"/>
</dbReference>
<dbReference type="PANTHER" id="PTHR10424:SF73">
    <property type="entry name" value="ENDOGENOUS RETROVIRUS GROUP FC1 ENV POLYPROTEIN-RELATED"/>
    <property type="match status" value="1"/>
</dbReference>
<evidence type="ECO:0000256" key="2">
    <source>
        <dbReference type="SAM" id="Phobius"/>
    </source>
</evidence>
<reference evidence="4 5" key="1">
    <citation type="journal article" date="2019" name="Proc. Natl. Acad. Sci. U.S.A.">
        <title>Regulatory changes in pterin and carotenoid genes underlie balanced color polymorphisms in the wall lizard.</title>
        <authorList>
            <person name="Andrade P."/>
            <person name="Pinho C."/>
            <person name="Perez I de Lanuza G."/>
            <person name="Afonso S."/>
            <person name="Brejcha J."/>
            <person name="Rubin C.J."/>
            <person name="Wallerman O."/>
            <person name="Pereira P."/>
            <person name="Sabatino S.J."/>
            <person name="Bellati A."/>
            <person name="Pellitteri-Rosa D."/>
            <person name="Bosakova Z."/>
            <person name="Bunikis I."/>
            <person name="Carretero M.A."/>
            <person name="Feiner N."/>
            <person name="Marsik P."/>
            <person name="Pauperio F."/>
            <person name="Salvi D."/>
            <person name="Soler L."/>
            <person name="While G.M."/>
            <person name="Uller T."/>
            <person name="Font E."/>
            <person name="Andersson L."/>
            <person name="Carneiro M."/>
        </authorList>
    </citation>
    <scope>NUCLEOTIDE SEQUENCE</scope>
</reference>
<keyword evidence="5" id="KW-1185">Reference proteome</keyword>
<dbReference type="GeneTree" id="ENSGT00940000165291"/>
<accession>A0A670I1U8</accession>
<keyword evidence="1" id="KW-1015">Disulfide bond</keyword>
<keyword evidence="2" id="KW-0472">Membrane</keyword>
<feature type="transmembrane region" description="Helical" evidence="2">
    <location>
        <begin position="364"/>
        <end position="391"/>
    </location>
</feature>
<evidence type="ECO:0000313" key="4">
    <source>
        <dbReference type="Ensembl" id="ENSPMRP00000005455.1"/>
    </source>
</evidence>
<keyword evidence="2" id="KW-0812">Transmembrane</keyword>
<dbReference type="Gene3D" id="1.10.287.210">
    <property type="match status" value="1"/>
</dbReference>
<organism evidence="4 5">
    <name type="scientific">Podarcis muralis</name>
    <name type="common">Wall lizard</name>
    <name type="synonym">Lacerta muralis</name>
    <dbReference type="NCBI Taxonomy" id="64176"/>
    <lineage>
        <taxon>Eukaryota</taxon>
        <taxon>Metazoa</taxon>
        <taxon>Chordata</taxon>
        <taxon>Craniata</taxon>
        <taxon>Vertebrata</taxon>
        <taxon>Euteleostomi</taxon>
        <taxon>Lepidosauria</taxon>
        <taxon>Squamata</taxon>
        <taxon>Bifurcata</taxon>
        <taxon>Unidentata</taxon>
        <taxon>Episquamata</taxon>
        <taxon>Laterata</taxon>
        <taxon>Lacertibaenia</taxon>
        <taxon>Lacertidae</taxon>
        <taxon>Podarcis</taxon>
    </lineage>
</organism>
<dbReference type="AlphaFoldDB" id="A0A670I1U8"/>
<name>A0A670I1U8_PODMU</name>
<protein>
    <submittedName>
        <fullName evidence="4">Uncharacterized protein</fullName>
    </submittedName>
</protein>
<keyword evidence="3" id="KW-0732">Signal</keyword>